<dbReference type="Pfam" id="PF02518">
    <property type="entry name" value="HATPase_c"/>
    <property type="match status" value="1"/>
</dbReference>
<dbReference type="GO" id="GO:0005737">
    <property type="term" value="C:cytoplasm"/>
    <property type="evidence" value="ECO:0007669"/>
    <property type="project" value="InterPro"/>
</dbReference>
<evidence type="ECO:0000256" key="3">
    <source>
        <dbReference type="ARBA" id="ARBA00021495"/>
    </source>
</evidence>
<dbReference type="SMART" id="SM00260">
    <property type="entry name" value="CheW"/>
    <property type="match status" value="1"/>
</dbReference>
<dbReference type="InterPro" id="IPR010808">
    <property type="entry name" value="CheA_P2-bd"/>
</dbReference>
<evidence type="ECO:0000313" key="16">
    <source>
        <dbReference type="Proteomes" id="UP000198853"/>
    </source>
</evidence>
<dbReference type="InterPro" id="IPR036641">
    <property type="entry name" value="HPT_dom_sf"/>
</dbReference>
<gene>
    <name evidence="15" type="ORF">SAMN04488123_103221</name>
</gene>
<evidence type="ECO:0000256" key="6">
    <source>
        <dbReference type="ARBA" id="ARBA00022679"/>
    </source>
</evidence>
<dbReference type="PANTHER" id="PTHR43395">
    <property type="entry name" value="SENSOR HISTIDINE KINASE CHEA"/>
    <property type="match status" value="1"/>
</dbReference>
<dbReference type="RefSeq" id="WP_090396784.1">
    <property type="nucleotide sequence ID" value="NZ_FNEN01000003.1"/>
</dbReference>
<dbReference type="InterPro" id="IPR003594">
    <property type="entry name" value="HATPase_dom"/>
</dbReference>
<dbReference type="EMBL" id="FNEN01000003">
    <property type="protein sequence ID" value="SDI57972.1"/>
    <property type="molecule type" value="Genomic_DNA"/>
</dbReference>
<keyword evidence="5 11" id="KW-0597">Phosphoprotein</keyword>
<feature type="domain" description="CheW-like" evidence="13">
    <location>
        <begin position="515"/>
        <end position="647"/>
    </location>
</feature>
<keyword evidence="10" id="KW-0902">Two-component regulatory system</keyword>
<keyword evidence="16" id="KW-1185">Reference proteome</keyword>
<organism evidence="15 16">
    <name type="scientific">Natribacillus halophilus</name>
    <dbReference type="NCBI Taxonomy" id="549003"/>
    <lineage>
        <taxon>Bacteria</taxon>
        <taxon>Bacillati</taxon>
        <taxon>Bacillota</taxon>
        <taxon>Bacilli</taxon>
        <taxon>Bacillales</taxon>
        <taxon>Bacillaceae</taxon>
        <taxon>Natribacillus</taxon>
    </lineage>
</organism>
<dbReference type="InterPro" id="IPR005467">
    <property type="entry name" value="His_kinase_dom"/>
</dbReference>
<dbReference type="PROSITE" id="PS50109">
    <property type="entry name" value="HIS_KIN"/>
    <property type="match status" value="1"/>
</dbReference>
<proteinExistence type="predicted"/>
<dbReference type="PROSITE" id="PS50894">
    <property type="entry name" value="HPT"/>
    <property type="match status" value="1"/>
</dbReference>
<dbReference type="InterPro" id="IPR004358">
    <property type="entry name" value="Sig_transdc_His_kin-like_C"/>
</dbReference>
<dbReference type="SUPFAM" id="SSF47384">
    <property type="entry name" value="Homodimeric domain of signal transducing histidine kinase"/>
    <property type="match status" value="1"/>
</dbReference>
<dbReference type="CDD" id="cd00731">
    <property type="entry name" value="CheA_reg"/>
    <property type="match status" value="1"/>
</dbReference>
<dbReference type="OrthoDB" id="9803176at2"/>
<comment type="catalytic activity">
    <reaction evidence="1">
        <text>ATP + protein L-histidine = ADP + protein N-phospho-L-histidine.</text>
        <dbReference type="EC" id="2.7.13.3"/>
    </reaction>
</comment>
<sequence>MTEAKYLQMFIEEGQEHVQHMNEYLLQLEKDPTATVLIEEIFRSAHTLKGMAAAMEYDEMAKLTHAIENVLDVFRSEATKVTSDILDPVFSAVDVIEGMIHDIAEGGNGGAHIGEHLSQLETLAQLETMPTTEEHFSFSNYDEFEQTVLQQSIEQGFTPYELTITFEETILLKAARVHMVFNALEEHGDIVKSAPPVEELENENFALSFTVSFISEKGSSELEQILLNVSEVATVHIQSLEDDEKENPAQEQASDATKLIPKKGQKTIRVNVERLDVLMNVFEEWMLERGRLEMTALELKNPALTETVERMNRISSDLQAIILNMRMMPVANVFDRFPRMVRKVSQDLGKKVTIEIEGADTELDRTIIDEIGDPLVHLLRNSIDHGIELPDERIAAGKHEEGTIRLRAYHRGNHVYVEVADDGAGLNKDKIITKALERGLVNEEELERMSERQIYHLLFSSGFSTADEITDVSGRGVGLDVVRETFESLGGVVSVDSDTGKGSVFSIQLPLTLSIMDILLVQLQSETYGIPISAIMETAVIARSDTYSMDDREVFDFRGSTIPLIFLPDIFNVPSTDEGVSEVYYSIVIVRNGDRYGALVVDRLLGQKEVVLKSLGSYLQGLFAISGATILGGGEVALIIDTNELVQ</sequence>
<keyword evidence="6" id="KW-0808">Transferase</keyword>
<dbReference type="Proteomes" id="UP000198853">
    <property type="component" value="Unassembled WGS sequence"/>
</dbReference>
<dbReference type="InterPro" id="IPR037052">
    <property type="entry name" value="CheA-like_P2_sf"/>
</dbReference>
<dbReference type="Gene3D" id="1.20.120.160">
    <property type="entry name" value="HPT domain"/>
    <property type="match status" value="1"/>
</dbReference>
<dbReference type="Gene3D" id="1.10.287.560">
    <property type="entry name" value="Histidine kinase CheA-like, homodimeric domain"/>
    <property type="match status" value="1"/>
</dbReference>
<dbReference type="SMART" id="SM00387">
    <property type="entry name" value="HATPase_c"/>
    <property type="match status" value="1"/>
</dbReference>
<reference evidence="15 16" key="1">
    <citation type="submission" date="2016-10" db="EMBL/GenBank/DDBJ databases">
        <authorList>
            <person name="de Groot N.N."/>
        </authorList>
    </citation>
    <scope>NUCLEOTIDE SEQUENCE [LARGE SCALE GENOMIC DNA]</scope>
    <source>
        <strain evidence="15 16">DSM 21771</strain>
    </source>
</reference>
<dbReference type="InterPro" id="IPR037006">
    <property type="entry name" value="CheA-like_homodim_sf"/>
</dbReference>
<dbReference type="InterPro" id="IPR004105">
    <property type="entry name" value="CheA-like_dim"/>
</dbReference>
<dbReference type="SUPFAM" id="SSF55052">
    <property type="entry name" value="CheY-binding domain of CheA"/>
    <property type="match status" value="1"/>
</dbReference>
<keyword evidence="8 15" id="KW-0418">Kinase</keyword>
<dbReference type="SUPFAM" id="SSF50341">
    <property type="entry name" value="CheW-like"/>
    <property type="match status" value="1"/>
</dbReference>
<keyword evidence="7" id="KW-0547">Nucleotide-binding</keyword>
<dbReference type="GO" id="GO:0000155">
    <property type="term" value="F:phosphorelay sensor kinase activity"/>
    <property type="evidence" value="ECO:0007669"/>
    <property type="project" value="InterPro"/>
</dbReference>
<dbReference type="CDD" id="cd16916">
    <property type="entry name" value="HATPase_CheA-like"/>
    <property type="match status" value="1"/>
</dbReference>
<evidence type="ECO:0000259" key="12">
    <source>
        <dbReference type="PROSITE" id="PS50109"/>
    </source>
</evidence>
<dbReference type="InterPro" id="IPR051315">
    <property type="entry name" value="Bact_Chemotaxis_CheA"/>
</dbReference>
<feature type="modified residue" description="Phosphohistidine" evidence="11">
    <location>
        <position position="46"/>
    </location>
</feature>
<dbReference type="SUPFAM" id="SSF47226">
    <property type="entry name" value="Histidine-containing phosphotransfer domain, HPT domain"/>
    <property type="match status" value="1"/>
</dbReference>
<evidence type="ECO:0000256" key="9">
    <source>
        <dbReference type="ARBA" id="ARBA00022840"/>
    </source>
</evidence>
<dbReference type="Pfam" id="PF02895">
    <property type="entry name" value="H-kinase_dim"/>
    <property type="match status" value="1"/>
</dbReference>
<evidence type="ECO:0000259" key="13">
    <source>
        <dbReference type="PROSITE" id="PS50851"/>
    </source>
</evidence>
<dbReference type="Pfam" id="PF07194">
    <property type="entry name" value="P2"/>
    <property type="match status" value="1"/>
</dbReference>
<dbReference type="InterPro" id="IPR002545">
    <property type="entry name" value="CheW-lke_dom"/>
</dbReference>
<dbReference type="FunFam" id="3.30.565.10:FF:000016">
    <property type="entry name" value="Chemotaxis protein CheA, putative"/>
    <property type="match status" value="1"/>
</dbReference>
<keyword evidence="9" id="KW-0067">ATP-binding</keyword>
<keyword evidence="4" id="KW-0145">Chemotaxis</keyword>
<dbReference type="PRINTS" id="PR00344">
    <property type="entry name" value="BCTRLSENSOR"/>
</dbReference>
<dbReference type="SMART" id="SM00073">
    <property type="entry name" value="HPT"/>
    <property type="match status" value="1"/>
</dbReference>
<dbReference type="Gene3D" id="2.30.30.40">
    <property type="entry name" value="SH3 Domains"/>
    <property type="match status" value="1"/>
</dbReference>
<dbReference type="GO" id="GO:0006935">
    <property type="term" value="P:chemotaxis"/>
    <property type="evidence" value="ECO:0007669"/>
    <property type="project" value="UniProtKB-KW"/>
</dbReference>
<evidence type="ECO:0000256" key="10">
    <source>
        <dbReference type="ARBA" id="ARBA00023012"/>
    </source>
</evidence>
<evidence type="ECO:0000256" key="2">
    <source>
        <dbReference type="ARBA" id="ARBA00012438"/>
    </source>
</evidence>
<feature type="domain" description="HPt" evidence="14">
    <location>
        <begin position="1"/>
        <end position="103"/>
    </location>
</feature>
<evidence type="ECO:0000256" key="5">
    <source>
        <dbReference type="ARBA" id="ARBA00022553"/>
    </source>
</evidence>
<name>A0A1G8LQJ2_9BACI</name>
<evidence type="ECO:0000256" key="7">
    <source>
        <dbReference type="ARBA" id="ARBA00022741"/>
    </source>
</evidence>
<accession>A0A1G8LQJ2</accession>
<dbReference type="InterPro" id="IPR036890">
    <property type="entry name" value="HATPase_C_sf"/>
</dbReference>
<evidence type="ECO:0000256" key="8">
    <source>
        <dbReference type="ARBA" id="ARBA00022777"/>
    </source>
</evidence>
<dbReference type="Gene3D" id="3.30.565.10">
    <property type="entry name" value="Histidine kinase-like ATPase, C-terminal domain"/>
    <property type="match status" value="1"/>
</dbReference>
<dbReference type="Pfam" id="PF01584">
    <property type="entry name" value="CheW"/>
    <property type="match status" value="1"/>
</dbReference>
<dbReference type="SMART" id="SM01231">
    <property type="entry name" value="H-kinase_dim"/>
    <property type="match status" value="1"/>
</dbReference>
<evidence type="ECO:0000259" key="14">
    <source>
        <dbReference type="PROSITE" id="PS50894"/>
    </source>
</evidence>
<dbReference type="InterPro" id="IPR036097">
    <property type="entry name" value="HisK_dim/P_sf"/>
</dbReference>
<evidence type="ECO:0000256" key="4">
    <source>
        <dbReference type="ARBA" id="ARBA00022500"/>
    </source>
</evidence>
<dbReference type="GO" id="GO:0005524">
    <property type="term" value="F:ATP binding"/>
    <property type="evidence" value="ECO:0007669"/>
    <property type="project" value="UniProtKB-KW"/>
</dbReference>
<dbReference type="Pfam" id="PF01627">
    <property type="entry name" value="Hpt"/>
    <property type="match status" value="1"/>
</dbReference>
<feature type="domain" description="Histidine kinase" evidence="12">
    <location>
        <begin position="304"/>
        <end position="513"/>
    </location>
</feature>
<evidence type="ECO:0000313" key="15">
    <source>
        <dbReference type="EMBL" id="SDI57972.1"/>
    </source>
</evidence>
<dbReference type="EC" id="2.7.13.3" evidence="2"/>
<dbReference type="PANTHER" id="PTHR43395:SF1">
    <property type="entry name" value="CHEMOTAXIS PROTEIN CHEA"/>
    <property type="match status" value="1"/>
</dbReference>
<evidence type="ECO:0000256" key="11">
    <source>
        <dbReference type="PROSITE-ProRule" id="PRU00110"/>
    </source>
</evidence>
<protein>
    <recommendedName>
        <fullName evidence="3">Chemotaxis protein CheA</fullName>
        <ecNumber evidence="2">2.7.13.3</ecNumber>
    </recommendedName>
</protein>
<evidence type="ECO:0000256" key="1">
    <source>
        <dbReference type="ARBA" id="ARBA00000085"/>
    </source>
</evidence>
<dbReference type="AlphaFoldDB" id="A0A1G8LQJ2"/>
<dbReference type="Gene3D" id="3.30.70.1110">
    <property type="entry name" value="Histidine kinase CheA-like, P2 response regulator-binding domain"/>
    <property type="match status" value="1"/>
</dbReference>
<dbReference type="InterPro" id="IPR036061">
    <property type="entry name" value="CheW-like_dom_sf"/>
</dbReference>
<dbReference type="InterPro" id="IPR035891">
    <property type="entry name" value="CheY-binding_CheA"/>
</dbReference>
<dbReference type="InterPro" id="IPR008207">
    <property type="entry name" value="Sig_transdc_His_kin_Hpt_dom"/>
</dbReference>
<dbReference type="PROSITE" id="PS50851">
    <property type="entry name" value="CHEW"/>
    <property type="match status" value="1"/>
</dbReference>
<dbReference type="SUPFAM" id="SSF55874">
    <property type="entry name" value="ATPase domain of HSP90 chaperone/DNA topoisomerase II/histidine kinase"/>
    <property type="match status" value="1"/>
</dbReference>
<dbReference type="CDD" id="cd00088">
    <property type="entry name" value="HPT"/>
    <property type="match status" value="1"/>
</dbReference>